<accession>A0AC35GT73</accession>
<sequence length="107" mass="12626">MHTKIELYDTGILRGNTTTRAKHPFLGFRGGVYVILFDENDNKVWQSGWHYYGVTLNTVRISDWTEQVPQELIPQIMKYKIVHKHTPRDLIKKYTGYFNLAMLLLLK</sequence>
<proteinExistence type="predicted"/>
<organism evidence="1 2">
    <name type="scientific">Panagrolaimus sp. PS1159</name>
    <dbReference type="NCBI Taxonomy" id="55785"/>
    <lineage>
        <taxon>Eukaryota</taxon>
        <taxon>Metazoa</taxon>
        <taxon>Ecdysozoa</taxon>
        <taxon>Nematoda</taxon>
        <taxon>Chromadorea</taxon>
        <taxon>Rhabditida</taxon>
        <taxon>Tylenchina</taxon>
        <taxon>Panagrolaimomorpha</taxon>
        <taxon>Panagrolaimoidea</taxon>
        <taxon>Panagrolaimidae</taxon>
        <taxon>Panagrolaimus</taxon>
    </lineage>
</organism>
<protein>
    <submittedName>
        <fullName evidence="2">Uncharacterized protein</fullName>
    </submittedName>
</protein>
<dbReference type="WBParaSite" id="PS1159_v2.g8214.t1">
    <property type="protein sequence ID" value="PS1159_v2.g8214.t1"/>
    <property type="gene ID" value="PS1159_v2.g8214"/>
</dbReference>
<name>A0AC35GT73_9BILA</name>
<dbReference type="Proteomes" id="UP000887580">
    <property type="component" value="Unplaced"/>
</dbReference>
<evidence type="ECO:0000313" key="1">
    <source>
        <dbReference type="Proteomes" id="UP000887580"/>
    </source>
</evidence>
<reference evidence="2" key="1">
    <citation type="submission" date="2022-11" db="UniProtKB">
        <authorList>
            <consortium name="WormBaseParasite"/>
        </authorList>
    </citation>
    <scope>IDENTIFICATION</scope>
</reference>
<evidence type="ECO:0000313" key="2">
    <source>
        <dbReference type="WBParaSite" id="PS1159_v2.g8214.t1"/>
    </source>
</evidence>